<name>A0A0T6ATU6_9SCAR</name>
<gene>
    <name evidence="2" type="ORF">AMK59_8405</name>
</gene>
<evidence type="ECO:0000313" key="3">
    <source>
        <dbReference type="Proteomes" id="UP000051574"/>
    </source>
</evidence>
<evidence type="ECO:0000259" key="1">
    <source>
        <dbReference type="Pfam" id="PF19434"/>
    </source>
</evidence>
<dbReference type="InterPro" id="IPR045817">
    <property type="entry name" value="OPA1_C"/>
</dbReference>
<protein>
    <recommendedName>
        <fullName evidence="1">Dynamin-like GTPase OPA1 C-terminal domain-containing protein</fullName>
    </recommendedName>
</protein>
<proteinExistence type="predicted"/>
<dbReference type="Proteomes" id="UP000051574">
    <property type="component" value="Unassembled WGS sequence"/>
</dbReference>
<dbReference type="OrthoDB" id="415706at2759"/>
<comment type="caution">
    <text evidence="2">The sequence shown here is derived from an EMBL/GenBank/DDBJ whole genome shotgun (WGS) entry which is preliminary data.</text>
</comment>
<dbReference type="EMBL" id="LJIG01022814">
    <property type="protein sequence ID" value="KRT78579.1"/>
    <property type="molecule type" value="Genomic_DNA"/>
</dbReference>
<organism evidence="2 3">
    <name type="scientific">Oryctes borbonicus</name>
    <dbReference type="NCBI Taxonomy" id="1629725"/>
    <lineage>
        <taxon>Eukaryota</taxon>
        <taxon>Metazoa</taxon>
        <taxon>Ecdysozoa</taxon>
        <taxon>Arthropoda</taxon>
        <taxon>Hexapoda</taxon>
        <taxon>Insecta</taxon>
        <taxon>Pterygota</taxon>
        <taxon>Neoptera</taxon>
        <taxon>Endopterygota</taxon>
        <taxon>Coleoptera</taxon>
        <taxon>Polyphaga</taxon>
        <taxon>Scarabaeiformia</taxon>
        <taxon>Scarabaeidae</taxon>
        <taxon>Dynastinae</taxon>
        <taxon>Oryctes</taxon>
    </lineage>
</organism>
<evidence type="ECO:0000313" key="2">
    <source>
        <dbReference type="EMBL" id="KRT78579.1"/>
    </source>
</evidence>
<dbReference type="AlphaFoldDB" id="A0A0T6ATU6"/>
<feature type="domain" description="Dynamin-like GTPase OPA1 C-terminal" evidence="1">
    <location>
        <begin position="19"/>
        <end position="174"/>
    </location>
</feature>
<keyword evidence="3" id="KW-1185">Reference proteome</keyword>
<dbReference type="Pfam" id="PF19434">
    <property type="entry name" value="OPA1_C"/>
    <property type="match status" value="1"/>
</dbReference>
<sequence length="174" mass="21005">MCYRCLLCGCDYVCVRVADNKHPPILSFDEYTTIRKNLQRNNIEVDNEFIREVWHPIYRQHFLKQALSRAYDCRRAFYMYHQQMDVDCGDVVLFHRIQQMMKVTSNALRQQIMNREARRLDKEIKDVLDDYSQDAEKKSKLLIGRRVTLAEELKRVRQIQEKLEEFIQALNKEK</sequence>
<reference evidence="2 3" key="1">
    <citation type="submission" date="2015-09" db="EMBL/GenBank/DDBJ databases">
        <title>Draft genome of the scarab beetle Oryctes borbonicus.</title>
        <authorList>
            <person name="Meyer J.M."/>
            <person name="Markov G.V."/>
            <person name="Baskaran P."/>
            <person name="Herrmann M."/>
            <person name="Sommer R.J."/>
            <person name="Roedelsperger C."/>
        </authorList>
    </citation>
    <scope>NUCLEOTIDE SEQUENCE [LARGE SCALE GENOMIC DNA]</scope>
    <source>
        <strain evidence="2">OB123</strain>
        <tissue evidence="2">Whole animal</tissue>
    </source>
</reference>
<accession>A0A0T6ATU6</accession>